<protein>
    <recommendedName>
        <fullName evidence="3">C2H2-type domain-containing protein</fullName>
    </recommendedName>
</protein>
<sequence>MSYPAAQQDPANPLDLPLYECWFCPTRWIGFSSLLFHLEDGCCVKKDRIRTLAFECPEYGFYGNQLTDDNPFFCFHCQSQFPQISYLYYHVERSSFCSHLLDKSECLDALRDFYIEYYECPGTDYIHF</sequence>
<accession>A0A1V6UY18</accession>
<organism evidence="1 2">
    <name type="scientific">Penicillium coprophilum</name>
    <dbReference type="NCBI Taxonomy" id="36646"/>
    <lineage>
        <taxon>Eukaryota</taxon>
        <taxon>Fungi</taxon>
        <taxon>Dikarya</taxon>
        <taxon>Ascomycota</taxon>
        <taxon>Pezizomycotina</taxon>
        <taxon>Eurotiomycetes</taxon>
        <taxon>Eurotiomycetidae</taxon>
        <taxon>Eurotiales</taxon>
        <taxon>Aspergillaceae</taxon>
        <taxon>Penicillium</taxon>
    </lineage>
</organism>
<dbReference type="Proteomes" id="UP000191500">
    <property type="component" value="Unassembled WGS sequence"/>
</dbReference>
<dbReference type="EMBL" id="MDDG01000003">
    <property type="protein sequence ID" value="OQE43298.1"/>
    <property type="molecule type" value="Genomic_DNA"/>
</dbReference>
<keyword evidence="2" id="KW-1185">Reference proteome</keyword>
<gene>
    <name evidence="1" type="ORF">PENCOP_c003G03812</name>
</gene>
<evidence type="ECO:0000313" key="2">
    <source>
        <dbReference type="Proteomes" id="UP000191500"/>
    </source>
</evidence>
<dbReference type="STRING" id="36646.A0A1V6UY18"/>
<dbReference type="AlphaFoldDB" id="A0A1V6UY18"/>
<evidence type="ECO:0008006" key="3">
    <source>
        <dbReference type="Google" id="ProtNLM"/>
    </source>
</evidence>
<evidence type="ECO:0000313" key="1">
    <source>
        <dbReference type="EMBL" id="OQE43298.1"/>
    </source>
</evidence>
<proteinExistence type="predicted"/>
<name>A0A1V6UY18_9EURO</name>
<comment type="caution">
    <text evidence="1">The sequence shown here is derived from an EMBL/GenBank/DDBJ whole genome shotgun (WGS) entry which is preliminary data.</text>
</comment>
<reference evidence="2" key="1">
    <citation type="journal article" date="2017" name="Nat. Microbiol.">
        <title>Global analysis of biosynthetic gene clusters reveals vast potential of secondary metabolite production in Penicillium species.</title>
        <authorList>
            <person name="Nielsen J.C."/>
            <person name="Grijseels S."/>
            <person name="Prigent S."/>
            <person name="Ji B."/>
            <person name="Dainat J."/>
            <person name="Nielsen K.F."/>
            <person name="Frisvad J.C."/>
            <person name="Workman M."/>
            <person name="Nielsen J."/>
        </authorList>
    </citation>
    <scope>NUCLEOTIDE SEQUENCE [LARGE SCALE GENOMIC DNA]</scope>
    <source>
        <strain evidence="2">IBT 31321</strain>
    </source>
</reference>